<dbReference type="PROSITE" id="PS50920">
    <property type="entry name" value="SOLCAR"/>
    <property type="match status" value="3"/>
</dbReference>
<keyword evidence="8" id="KW-1185">Reference proteome</keyword>
<evidence type="ECO:0000256" key="3">
    <source>
        <dbReference type="ARBA" id="ARBA00023136"/>
    </source>
</evidence>
<evidence type="ECO:0000256" key="6">
    <source>
        <dbReference type="SAM" id="Phobius"/>
    </source>
</evidence>
<dbReference type="InterPro" id="IPR023395">
    <property type="entry name" value="MCP_dom_sf"/>
</dbReference>
<organism evidence="7 8">
    <name type="scientific">Vitrella brassicaformis (strain CCMP3155)</name>
    <dbReference type="NCBI Taxonomy" id="1169540"/>
    <lineage>
        <taxon>Eukaryota</taxon>
        <taxon>Sar</taxon>
        <taxon>Alveolata</taxon>
        <taxon>Colpodellida</taxon>
        <taxon>Vitrellaceae</taxon>
        <taxon>Vitrella</taxon>
    </lineage>
</organism>
<feature type="transmembrane region" description="Helical" evidence="6">
    <location>
        <begin position="233"/>
        <end position="255"/>
    </location>
</feature>
<dbReference type="PhylomeDB" id="A0A0G4FE32"/>
<protein>
    <recommendedName>
        <fullName evidence="9">Mitochondrial carrier protein</fullName>
    </recommendedName>
</protein>
<evidence type="ECO:0000256" key="4">
    <source>
        <dbReference type="PROSITE-ProRule" id="PRU00282"/>
    </source>
</evidence>
<dbReference type="PANTHER" id="PTHR46080">
    <property type="entry name" value="MITOCHONDRIAL SUBSTRATE CARRIER FAMILY PROTEIN J"/>
    <property type="match status" value="1"/>
</dbReference>
<keyword evidence="2 4" id="KW-0812">Transmembrane</keyword>
<dbReference type="Proteomes" id="UP000041254">
    <property type="component" value="Unassembled WGS sequence"/>
</dbReference>
<feature type="repeat" description="Solcar" evidence="4">
    <location>
        <begin position="15"/>
        <end position="111"/>
    </location>
</feature>
<dbReference type="OrthoDB" id="250329at2759"/>
<dbReference type="InParanoid" id="A0A0G4FE32"/>
<dbReference type="EMBL" id="CDMY01000410">
    <property type="protein sequence ID" value="CEM11130.1"/>
    <property type="molecule type" value="Genomic_DNA"/>
</dbReference>
<dbReference type="AlphaFoldDB" id="A0A0G4FE32"/>
<proteinExistence type="inferred from homology"/>
<sequence length="355" mass="38836">MHGSSNPWDTVDIGRFSLIKGVISLAEQCFWYPLSLLKTQQQVMQTRAAMDRAVSGGATAAPLHESTLMHIVSLLKRSGVRGLYRGFLWGACPSVPGDILYYTVYNVAKSSLLKRRDKSTAATQTDGDMWVRSFVIPGVAGVAADAVCLTFWLPFDIVAQHMMIQELPATHKTHQPIGPSSQSNSWQVIKHIYSQQGLRGFFRGWGVAAAVYTPFSAVWWSCYETSKDVLSHLTWPAAAVHLASGLVAGAMAAFVTQPVDVLKTRVQTAMPIPPCHEPGRHADVLMEHKGREAMSKGSGPNGDSPGMLAHGRYLLKAEGMRGFFRGVVPRVCMTAPSSALSLFLYEYTLQLAQNR</sequence>
<evidence type="ECO:0000256" key="1">
    <source>
        <dbReference type="ARBA" id="ARBA00004141"/>
    </source>
</evidence>
<evidence type="ECO:0000256" key="5">
    <source>
        <dbReference type="RuleBase" id="RU000488"/>
    </source>
</evidence>
<dbReference type="GO" id="GO:0016020">
    <property type="term" value="C:membrane"/>
    <property type="evidence" value="ECO:0007669"/>
    <property type="project" value="UniProtKB-SubCell"/>
</dbReference>
<accession>A0A0G4FE32</accession>
<dbReference type="OMA" id="VSCVYYV"/>
<dbReference type="PANTHER" id="PTHR46080:SF18">
    <property type="entry name" value="MITOCHONDRIAL SUBSTRATE CARRIER FAMILY PROTEIN J"/>
    <property type="match status" value="1"/>
</dbReference>
<evidence type="ECO:0000313" key="8">
    <source>
        <dbReference type="Proteomes" id="UP000041254"/>
    </source>
</evidence>
<dbReference type="Pfam" id="PF00153">
    <property type="entry name" value="Mito_carr"/>
    <property type="match status" value="3"/>
</dbReference>
<keyword evidence="5" id="KW-0813">Transport</keyword>
<dbReference type="VEuPathDB" id="CryptoDB:Vbra_9027"/>
<reference evidence="7 8" key="1">
    <citation type="submission" date="2014-11" db="EMBL/GenBank/DDBJ databases">
        <authorList>
            <person name="Zhu J."/>
            <person name="Qi W."/>
            <person name="Song R."/>
        </authorList>
    </citation>
    <scope>NUCLEOTIDE SEQUENCE [LARGE SCALE GENOMIC DNA]</scope>
</reference>
<comment type="subcellular location">
    <subcellularLocation>
        <location evidence="1">Membrane</location>
        <topology evidence="1">Multi-pass membrane protein</topology>
    </subcellularLocation>
</comment>
<evidence type="ECO:0000256" key="2">
    <source>
        <dbReference type="ARBA" id="ARBA00022692"/>
    </source>
</evidence>
<comment type="similarity">
    <text evidence="5">Belongs to the mitochondrial carrier (TC 2.A.29) family.</text>
</comment>
<gene>
    <name evidence="7" type="ORF">Vbra_9027</name>
</gene>
<feature type="transmembrane region" description="Helical" evidence="6">
    <location>
        <begin position="86"/>
        <end position="105"/>
    </location>
</feature>
<feature type="transmembrane region" description="Helical" evidence="6">
    <location>
        <begin position="200"/>
        <end position="221"/>
    </location>
</feature>
<keyword evidence="6" id="KW-1133">Transmembrane helix</keyword>
<evidence type="ECO:0000313" key="7">
    <source>
        <dbReference type="EMBL" id="CEM11130.1"/>
    </source>
</evidence>
<evidence type="ECO:0008006" key="9">
    <source>
        <dbReference type="Google" id="ProtNLM"/>
    </source>
</evidence>
<dbReference type="Gene3D" id="1.50.40.10">
    <property type="entry name" value="Mitochondrial carrier domain"/>
    <property type="match status" value="1"/>
</dbReference>
<feature type="repeat" description="Solcar" evidence="4">
    <location>
        <begin position="236"/>
        <end position="351"/>
    </location>
</feature>
<dbReference type="STRING" id="1169540.A0A0G4FE32"/>
<feature type="transmembrane region" description="Helical" evidence="6">
    <location>
        <begin position="134"/>
        <end position="155"/>
    </location>
</feature>
<keyword evidence="3 4" id="KW-0472">Membrane</keyword>
<dbReference type="InterPro" id="IPR018108">
    <property type="entry name" value="MCP_transmembrane"/>
</dbReference>
<feature type="repeat" description="Solcar" evidence="4">
    <location>
        <begin position="132"/>
        <end position="229"/>
    </location>
</feature>
<name>A0A0G4FE32_VITBC</name>
<dbReference type="SUPFAM" id="SSF103506">
    <property type="entry name" value="Mitochondrial carrier"/>
    <property type="match status" value="1"/>
</dbReference>